<sequence length="221" mass="24128">MSEATVLADTTATQEPSGFRSPHLVGRFRVEPSTGRWAWSDEIYHLHGFEPHEVVPTTDLVLAHTHPDDREGFRDLLGSASRSGAAFSSVHRVVTAKRRELTVTVVGCARPAAAAARSTEMTGYFVDLTTAVAERARERAMADIRAAAASRGAIEQAKGVIAVLFDVEADHAFEMMRKASNDHNVPVRELAQQVVDVVHRREIDRRAAIDLLLGVGRPSGR</sequence>
<dbReference type="InterPro" id="IPR013655">
    <property type="entry name" value="PAS_fold_3"/>
</dbReference>
<dbReference type="SUPFAM" id="SSF52172">
    <property type="entry name" value="CheY-like"/>
    <property type="match status" value="1"/>
</dbReference>
<dbReference type="Pfam" id="PF08447">
    <property type="entry name" value="PAS_3"/>
    <property type="match status" value="1"/>
</dbReference>
<dbReference type="PROSITE" id="PS50112">
    <property type="entry name" value="PAS"/>
    <property type="match status" value="1"/>
</dbReference>
<evidence type="ECO:0000313" key="4">
    <source>
        <dbReference type="Proteomes" id="UP000632535"/>
    </source>
</evidence>
<dbReference type="InterPro" id="IPR011006">
    <property type="entry name" value="CheY-like_superfamily"/>
</dbReference>
<accession>A0ABQ2B504</accession>
<dbReference type="Proteomes" id="UP000632535">
    <property type="component" value="Unassembled WGS sequence"/>
</dbReference>
<dbReference type="EMBL" id="BMDG01000002">
    <property type="protein sequence ID" value="GGI05217.1"/>
    <property type="molecule type" value="Genomic_DNA"/>
</dbReference>
<dbReference type="InterPro" id="IPR005561">
    <property type="entry name" value="ANTAR"/>
</dbReference>
<comment type="caution">
    <text evidence="3">The sequence shown here is derived from an EMBL/GenBank/DDBJ whole genome shotgun (WGS) entry which is preliminary data.</text>
</comment>
<feature type="domain" description="PAS" evidence="1">
    <location>
        <begin position="39"/>
        <end position="84"/>
    </location>
</feature>
<organism evidence="3 4">
    <name type="scientific">Isoptericola cucumis</name>
    <dbReference type="NCBI Taxonomy" id="1776856"/>
    <lineage>
        <taxon>Bacteria</taxon>
        <taxon>Bacillati</taxon>
        <taxon>Actinomycetota</taxon>
        <taxon>Actinomycetes</taxon>
        <taxon>Micrococcales</taxon>
        <taxon>Promicromonosporaceae</taxon>
        <taxon>Isoptericola</taxon>
    </lineage>
</organism>
<name>A0ABQ2B504_9MICO</name>
<protein>
    <submittedName>
        <fullName evidence="3">Transcription antitermination regulator</fullName>
    </submittedName>
</protein>
<dbReference type="Gene3D" id="3.30.450.20">
    <property type="entry name" value="PAS domain"/>
    <property type="match status" value="1"/>
</dbReference>
<evidence type="ECO:0000259" key="1">
    <source>
        <dbReference type="PROSITE" id="PS50112"/>
    </source>
</evidence>
<dbReference type="InterPro" id="IPR000014">
    <property type="entry name" value="PAS"/>
</dbReference>
<evidence type="ECO:0000259" key="2">
    <source>
        <dbReference type="PROSITE" id="PS50921"/>
    </source>
</evidence>
<dbReference type="SUPFAM" id="SSF55785">
    <property type="entry name" value="PYP-like sensor domain (PAS domain)"/>
    <property type="match status" value="1"/>
</dbReference>
<dbReference type="SMART" id="SM01012">
    <property type="entry name" value="ANTAR"/>
    <property type="match status" value="1"/>
</dbReference>
<gene>
    <name evidence="3" type="ORF">GCM10007368_05050</name>
</gene>
<keyword evidence="4" id="KW-1185">Reference proteome</keyword>
<dbReference type="InterPro" id="IPR035965">
    <property type="entry name" value="PAS-like_dom_sf"/>
</dbReference>
<reference evidence="4" key="1">
    <citation type="journal article" date="2019" name="Int. J. Syst. Evol. Microbiol.">
        <title>The Global Catalogue of Microorganisms (GCM) 10K type strain sequencing project: providing services to taxonomists for standard genome sequencing and annotation.</title>
        <authorList>
            <consortium name="The Broad Institute Genomics Platform"/>
            <consortium name="The Broad Institute Genome Sequencing Center for Infectious Disease"/>
            <person name="Wu L."/>
            <person name="Ma J."/>
        </authorList>
    </citation>
    <scope>NUCLEOTIDE SEQUENCE [LARGE SCALE GENOMIC DNA]</scope>
    <source>
        <strain evidence="4">CCM 8653</strain>
    </source>
</reference>
<feature type="domain" description="ANTAR" evidence="2">
    <location>
        <begin position="134"/>
        <end position="195"/>
    </location>
</feature>
<dbReference type="InterPro" id="IPR036388">
    <property type="entry name" value="WH-like_DNA-bd_sf"/>
</dbReference>
<evidence type="ECO:0000313" key="3">
    <source>
        <dbReference type="EMBL" id="GGI05217.1"/>
    </source>
</evidence>
<dbReference type="Pfam" id="PF03861">
    <property type="entry name" value="ANTAR"/>
    <property type="match status" value="1"/>
</dbReference>
<proteinExistence type="predicted"/>
<dbReference type="PROSITE" id="PS50921">
    <property type="entry name" value="ANTAR"/>
    <property type="match status" value="1"/>
</dbReference>
<dbReference type="Gene3D" id="1.10.10.10">
    <property type="entry name" value="Winged helix-like DNA-binding domain superfamily/Winged helix DNA-binding domain"/>
    <property type="match status" value="1"/>
</dbReference>